<sequence length="615" mass="69394">MEHFDSSSPSNQRTIHEFGKTNGRPPFRAIDPQLLRSSYALSDREISEMKSLLEAEEGDVKWYKEEIDRVETLLDSLKAEKKALEVNIEQRRSIVASLWKLPTEVWELVFDMVCQTSHHGGASLVIDYADFEGKAQATEQQFSMIPITLSHVCSRWRHVALGCPRLWSTIFFAFENLPKHAHDLLLTFLKNSKGYPLDLYVETGDLIANPDTVCRDAIVRHLSRCTQLSISGQTYNILLAMDPAPAVSFPNLTHFYSDTNDDAIDPENWFWKALGILAPKLDDATIPLVLPSTSLPYRQLTELTITWLFSNDFRDLLEVLRGSLGQLRSLRVCSIVHDPKLPMTALNPVDIELPLLTTLILDNFSDNIDTPLELNDPLLGCLFASLTMPSIHTFVLCCTDIEHATRTTQPVNWPPSLLTMLSRSSSSLRQMTLFIQSFQGFLAEPLSSLLRHTPHLTSFDFRLTGKMGQGNLRSPTHRYPQWNKYLPTFLSDLTSLHSPVLPKLTNLSIRIADVRAREVVESFVKLANSRSPTVDDGSVTGPVVSPLATLQLKRYRSLWWRAVRDAFVPHPPKLVHSPELEEAIEDARQRGVNVVVGDVARHLDDIDSDEEGDVE</sequence>
<dbReference type="EMBL" id="JBBXMP010000099">
    <property type="protein sequence ID" value="KAL0062683.1"/>
    <property type="molecule type" value="Genomic_DNA"/>
</dbReference>
<feature type="coiled-coil region" evidence="1">
    <location>
        <begin position="60"/>
        <end position="94"/>
    </location>
</feature>
<evidence type="ECO:0000313" key="3">
    <source>
        <dbReference type="EMBL" id="KAL0062683.1"/>
    </source>
</evidence>
<organism evidence="3 4">
    <name type="scientific">Marasmius tenuissimus</name>
    <dbReference type="NCBI Taxonomy" id="585030"/>
    <lineage>
        <taxon>Eukaryota</taxon>
        <taxon>Fungi</taxon>
        <taxon>Dikarya</taxon>
        <taxon>Basidiomycota</taxon>
        <taxon>Agaricomycotina</taxon>
        <taxon>Agaricomycetes</taxon>
        <taxon>Agaricomycetidae</taxon>
        <taxon>Agaricales</taxon>
        <taxon>Marasmiineae</taxon>
        <taxon>Marasmiaceae</taxon>
        <taxon>Marasmius</taxon>
    </lineage>
</organism>
<keyword evidence="4" id="KW-1185">Reference proteome</keyword>
<accession>A0ABR2ZMW1</accession>
<evidence type="ECO:0000313" key="4">
    <source>
        <dbReference type="Proteomes" id="UP001437256"/>
    </source>
</evidence>
<gene>
    <name evidence="3" type="ORF">AAF712_010447</name>
</gene>
<evidence type="ECO:0000256" key="1">
    <source>
        <dbReference type="SAM" id="Coils"/>
    </source>
</evidence>
<dbReference type="Proteomes" id="UP001437256">
    <property type="component" value="Unassembled WGS sequence"/>
</dbReference>
<name>A0ABR2ZMW1_9AGAR</name>
<feature type="compositionally biased region" description="Polar residues" evidence="2">
    <location>
        <begin position="1"/>
        <end position="13"/>
    </location>
</feature>
<proteinExistence type="predicted"/>
<evidence type="ECO:0000256" key="2">
    <source>
        <dbReference type="SAM" id="MobiDB-lite"/>
    </source>
</evidence>
<reference evidence="3 4" key="1">
    <citation type="submission" date="2024-05" db="EMBL/GenBank/DDBJ databases">
        <title>A draft genome resource for the thread blight pathogen Marasmius tenuissimus strain MS-2.</title>
        <authorList>
            <person name="Yulfo-Soto G.E."/>
            <person name="Baruah I.K."/>
            <person name="Amoako-Attah I."/>
            <person name="Bukari Y."/>
            <person name="Meinhardt L.W."/>
            <person name="Bailey B.A."/>
            <person name="Cohen S.P."/>
        </authorList>
    </citation>
    <scope>NUCLEOTIDE SEQUENCE [LARGE SCALE GENOMIC DNA]</scope>
    <source>
        <strain evidence="3 4">MS-2</strain>
    </source>
</reference>
<comment type="caution">
    <text evidence="3">The sequence shown here is derived from an EMBL/GenBank/DDBJ whole genome shotgun (WGS) entry which is preliminary data.</text>
</comment>
<keyword evidence="1" id="KW-0175">Coiled coil</keyword>
<evidence type="ECO:0008006" key="5">
    <source>
        <dbReference type="Google" id="ProtNLM"/>
    </source>
</evidence>
<protein>
    <recommendedName>
        <fullName evidence="5">F-box domain-containing protein</fullName>
    </recommendedName>
</protein>
<feature type="region of interest" description="Disordered" evidence="2">
    <location>
        <begin position="1"/>
        <end position="26"/>
    </location>
</feature>